<name>A0A1L9RI71_ASPWE</name>
<dbReference type="RefSeq" id="XP_040688306.1">
    <property type="nucleotide sequence ID" value="XM_040830793.1"/>
</dbReference>
<protein>
    <recommendedName>
        <fullName evidence="4">Sialidase domain-containing protein</fullName>
    </recommendedName>
</protein>
<evidence type="ECO:0000313" key="2">
    <source>
        <dbReference type="EMBL" id="OJJ34630.1"/>
    </source>
</evidence>
<accession>A0A1L9RI71</accession>
<evidence type="ECO:0008006" key="4">
    <source>
        <dbReference type="Google" id="ProtNLM"/>
    </source>
</evidence>
<dbReference type="InterPro" id="IPR036278">
    <property type="entry name" value="Sialidase_sf"/>
</dbReference>
<organism evidence="2 3">
    <name type="scientific">Aspergillus wentii DTO 134E9</name>
    <dbReference type="NCBI Taxonomy" id="1073089"/>
    <lineage>
        <taxon>Eukaryota</taxon>
        <taxon>Fungi</taxon>
        <taxon>Dikarya</taxon>
        <taxon>Ascomycota</taxon>
        <taxon>Pezizomycotina</taxon>
        <taxon>Eurotiomycetes</taxon>
        <taxon>Eurotiomycetidae</taxon>
        <taxon>Eurotiales</taxon>
        <taxon>Aspergillaceae</taxon>
        <taxon>Aspergillus</taxon>
        <taxon>Aspergillus subgen. Cremei</taxon>
    </lineage>
</organism>
<feature type="signal peptide" evidence="1">
    <location>
        <begin position="1"/>
        <end position="26"/>
    </location>
</feature>
<dbReference type="VEuPathDB" id="FungiDB:ASPWEDRAFT_171474"/>
<keyword evidence="3" id="KW-1185">Reference proteome</keyword>
<dbReference type="GeneID" id="63746641"/>
<dbReference type="PANTHER" id="PTHR38792">
    <property type="entry name" value="BNR/ASP-BOX REPEAT DOMAIN PROTEIN (AFU_ORTHOLOGUE AFUA_7G06430)-RELATED"/>
    <property type="match status" value="1"/>
</dbReference>
<dbReference type="AlphaFoldDB" id="A0A1L9RI71"/>
<evidence type="ECO:0000256" key="1">
    <source>
        <dbReference type="SAM" id="SignalP"/>
    </source>
</evidence>
<dbReference type="Proteomes" id="UP000184383">
    <property type="component" value="Unassembled WGS sequence"/>
</dbReference>
<proteinExistence type="predicted"/>
<dbReference type="PANTHER" id="PTHR38792:SF3">
    <property type="entry name" value="BNR_ASP-BOX REPEAT DOMAIN PROTEIN (AFU_ORTHOLOGUE AFUA_7G06430)-RELATED"/>
    <property type="match status" value="1"/>
</dbReference>
<keyword evidence="1" id="KW-0732">Signal</keyword>
<dbReference type="CDD" id="cd15482">
    <property type="entry name" value="Sialidase_non-viral"/>
    <property type="match status" value="1"/>
</dbReference>
<reference evidence="3" key="1">
    <citation type="journal article" date="2017" name="Genome Biol.">
        <title>Comparative genomics reveals high biological diversity and specific adaptations in the industrially and medically important fungal genus Aspergillus.</title>
        <authorList>
            <person name="de Vries R.P."/>
            <person name="Riley R."/>
            <person name="Wiebenga A."/>
            <person name="Aguilar-Osorio G."/>
            <person name="Amillis S."/>
            <person name="Uchima C.A."/>
            <person name="Anderluh G."/>
            <person name="Asadollahi M."/>
            <person name="Askin M."/>
            <person name="Barry K."/>
            <person name="Battaglia E."/>
            <person name="Bayram O."/>
            <person name="Benocci T."/>
            <person name="Braus-Stromeyer S.A."/>
            <person name="Caldana C."/>
            <person name="Canovas D."/>
            <person name="Cerqueira G.C."/>
            <person name="Chen F."/>
            <person name="Chen W."/>
            <person name="Choi C."/>
            <person name="Clum A."/>
            <person name="Dos Santos R.A."/>
            <person name="Damasio A.R."/>
            <person name="Diallinas G."/>
            <person name="Emri T."/>
            <person name="Fekete E."/>
            <person name="Flipphi M."/>
            <person name="Freyberg S."/>
            <person name="Gallo A."/>
            <person name="Gournas C."/>
            <person name="Habgood R."/>
            <person name="Hainaut M."/>
            <person name="Harispe M.L."/>
            <person name="Henrissat B."/>
            <person name="Hilden K.S."/>
            <person name="Hope R."/>
            <person name="Hossain A."/>
            <person name="Karabika E."/>
            <person name="Karaffa L."/>
            <person name="Karanyi Z."/>
            <person name="Krasevec N."/>
            <person name="Kuo A."/>
            <person name="Kusch H."/>
            <person name="LaButti K."/>
            <person name="Lagendijk E.L."/>
            <person name="Lapidus A."/>
            <person name="Levasseur A."/>
            <person name="Lindquist E."/>
            <person name="Lipzen A."/>
            <person name="Logrieco A.F."/>
            <person name="MacCabe A."/>
            <person name="Maekelae M.R."/>
            <person name="Malavazi I."/>
            <person name="Melin P."/>
            <person name="Meyer V."/>
            <person name="Mielnichuk N."/>
            <person name="Miskei M."/>
            <person name="Molnar A.P."/>
            <person name="Mule G."/>
            <person name="Ngan C.Y."/>
            <person name="Orejas M."/>
            <person name="Orosz E."/>
            <person name="Ouedraogo J.P."/>
            <person name="Overkamp K.M."/>
            <person name="Park H.-S."/>
            <person name="Perrone G."/>
            <person name="Piumi F."/>
            <person name="Punt P.J."/>
            <person name="Ram A.F."/>
            <person name="Ramon A."/>
            <person name="Rauscher S."/>
            <person name="Record E."/>
            <person name="Riano-Pachon D.M."/>
            <person name="Robert V."/>
            <person name="Roehrig J."/>
            <person name="Ruller R."/>
            <person name="Salamov A."/>
            <person name="Salih N.S."/>
            <person name="Samson R.A."/>
            <person name="Sandor E."/>
            <person name="Sanguinetti M."/>
            <person name="Schuetze T."/>
            <person name="Sepcic K."/>
            <person name="Shelest E."/>
            <person name="Sherlock G."/>
            <person name="Sophianopoulou V."/>
            <person name="Squina F.M."/>
            <person name="Sun H."/>
            <person name="Susca A."/>
            <person name="Todd R.B."/>
            <person name="Tsang A."/>
            <person name="Unkles S.E."/>
            <person name="van de Wiele N."/>
            <person name="van Rossen-Uffink D."/>
            <person name="Oliveira J.V."/>
            <person name="Vesth T.C."/>
            <person name="Visser J."/>
            <person name="Yu J.-H."/>
            <person name="Zhou M."/>
            <person name="Andersen M.R."/>
            <person name="Archer D.B."/>
            <person name="Baker S.E."/>
            <person name="Benoit I."/>
            <person name="Brakhage A.A."/>
            <person name="Braus G.H."/>
            <person name="Fischer R."/>
            <person name="Frisvad J.C."/>
            <person name="Goldman G.H."/>
            <person name="Houbraken J."/>
            <person name="Oakley B."/>
            <person name="Pocsi I."/>
            <person name="Scazzocchio C."/>
            <person name="Seiboth B."/>
            <person name="vanKuyk P.A."/>
            <person name="Wortman J."/>
            <person name="Dyer P.S."/>
            <person name="Grigoriev I.V."/>
        </authorList>
    </citation>
    <scope>NUCLEOTIDE SEQUENCE [LARGE SCALE GENOMIC DNA]</scope>
    <source>
        <strain evidence="3">DTO 134E9</strain>
    </source>
</reference>
<evidence type="ECO:0000313" key="3">
    <source>
        <dbReference type="Proteomes" id="UP000184383"/>
    </source>
</evidence>
<dbReference type="OrthoDB" id="2130735at2759"/>
<feature type="chain" id="PRO_5012611940" description="Sialidase domain-containing protein" evidence="1">
    <location>
        <begin position="27"/>
        <end position="261"/>
    </location>
</feature>
<gene>
    <name evidence="2" type="ORF">ASPWEDRAFT_171474</name>
</gene>
<sequence length="261" mass="28445">MIKITSLTVRALFSVTALVITLPVIADSPGSSLYQRAATNEVNSYARVIELQHAGDMNGKLLATWEHWYVDNTTMAINSSNGTAGNFITQESDKEGGTILLIGNLCNGTNTQFFSWRSQNHGKTWDAVGAWEHGGATYSGGSGIWEPFLYLDSQGRLLAVFSNERNRADNGQILAHLISTDGGDAWDKGTFTPDVVSSRSKDRPRMTTMAKMDNGEYFISYEFCTKVNANCTVHGKTSADGINWNKINMGNPIATADSITL</sequence>
<dbReference type="STRING" id="1073089.A0A1L9RI71"/>
<dbReference type="EMBL" id="KV878212">
    <property type="protein sequence ID" value="OJJ34630.1"/>
    <property type="molecule type" value="Genomic_DNA"/>
</dbReference>
<dbReference type="Gene3D" id="2.120.10.10">
    <property type="match status" value="1"/>
</dbReference>
<dbReference type="SUPFAM" id="SSF50939">
    <property type="entry name" value="Sialidases"/>
    <property type="match status" value="1"/>
</dbReference>